<accession>A0A8I0KI77</accession>
<dbReference type="PROSITE" id="PS50983">
    <property type="entry name" value="FE_B12_PBP"/>
    <property type="match status" value="1"/>
</dbReference>
<sequence length="368" mass="38167">MRRPARGAAALLTALCLTLLAACGSGSEGSDPGSGADLPPLSELEASQAPKEITGPSTAKLTDRHIEPVDVDEQASLPATVVSHVRSGDTKVTVTDTSRIVAFDMSGSIAASLWGLGLGDRLVARGVSTDFPGAEDLPLITSEGHAVNAEAVMAQKPTVIITDGSMGPRDVVEQLADTGVPVVFLDNDSSFEGAAQLARDVGAAVGLPKSGEALAERITSDVAAAQAEVKRFVPERESDRLRMVFLYLRGNSGVYYLFADDSGVGDLVESLGGVNVAREMGWKGMQPLTDEALVKAKPDLIMVMTHGLESTGGVDGLLAEKPAIALTPAGQSKRFVDMSDGDVLSFGPRSAGVVEALARAIYVPEADQ</sequence>
<dbReference type="PANTHER" id="PTHR30535">
    <property type="entry name" value="VITAMIN B12-BINDING PROTEIN"/>
    <property type="match status" value="1"/>
</dbReference>
<dbReference type="Pfam" id="PF01497">
    <property type="entry name" value="Peripla_BP_2"/>
    <property type="match status" value="1"/>
</dbReference>
<dbReference type="Proteomes" id="UP000587211">
    <property type="component" value="Unassembled WGS sequence"/>
</dbReference>
<dbReference type="SUPFAM" id="SSF53807">
    <property type="entry name" value="Helical backbone' metal receptor"/>
    <property type="match status" value="1"/>
</dbReference>
<keyword evidence="2" id="KW-0732">Signal</keyword>
<evidence type="ECO:0000256" key="1">
    <source>
        <dbReference type="ARBA" id="ARBA00008814"/>
    </source>
</evidence>
<name>A0A8I0KI77_9ACTN</name>
<evidence type="ECO:0000313" key="5">
    <source>
        <dbReference type="EMBL" id="NYI39006.1"/>
    </source>
</evidence>
<feature type="signal peptide" evidence="2">
    <location>
        <begin position="1"/>
        <end position="21"/>
    </location>
</feature>
<dbReference type="PANTHER" id="PTHR30535:SF4">
    <property type="entry name" value="HEMIN-BINDING PERIPLASMIC PROTEIN HMUT"/>
    <property type="match status" value="1"/>
</dbReference>
<evidence type="ECO:0000313" key="6">
    <source>
        <dbReference type="Proteomes" id="UP000587211"/>
    </source>
</evidence>
<keyword evidence="6" id="KW-1185">Reference proteome</keyword>
<organism evidence="4 7">
    <name type="scientific">Aeromicrobium tamlense</name>
    <dbReference type="NCBI Taxonomy" id="375541"/>
    <lineage>
        <taxon>Bacteria</taxon>
        <taxon>Bacillati</taxon>
        <taxon>Actinomycetota</taxon>
        <taxon>Actinomycetes</taxon>
        <taxon>Propionibacteriales</taxon>
        <taxon>Nocardioidaceae</taxon>
        <taxon>Aeromicrobium</taxon>
    </lineage>
</organism>
<dbReference type="EMBL" id="JACBZN010000001">
    <property type="protein sequence ID" value="NYI39006.1"/>
    <property type="molecule type" value="Genomic_DNA"/>
</dbReference>
<comment type="caution">
    <text evidence="4">The sequence shown here is derived from an EMBL/GenBank/DDBJ whole genome shotgun (WGS) entry which is preliminary data.</text>
</comment>
<dbReference type="RefSeq" id="WP_179426223.1">
    <property type="nucleotide sequence ID" value="NZ_BAAAMP010000002.1"/>
</dbReference>
<reference evidence="4" key="2">
    <citation type="submission" date="2020-09" db="EMBL/GenBank/DDBJ databases">
        <title>Novel species in genus Aeromicrobium.</title>
        <authorList>
            <person name="Zhang G."/>
        </authorList>
    </citation>
    <scope>NUCLEOTIDE SEQUENCE</scope>
    <source>
        <strain evidence="4">SSW1-57</strain>
    </source>
</reference>
<evidence type="ECO:0000259" key="3">
    <source>
        <dbReference type="PROSITE" id="PS50983"/>
    </source>
</evidence>
<evidence type="ECO:0000256" key="2">
    <source>
        <dbReference type="SAM" id="SignalP"/>
    </source>
</evidence>
<dbReference type="Gene3D" id="3.40.50.1980">
    <property type="entry name" value="Nitrogenase molybdenum iron protein domain"/>
    <property type="match status" value="2"/>
</dbReference>
<dbReference type="InterPro" id="IPR002491">
    <property type="entry name" value="ABC_transptr_periplasmic_BD"/>
</dbReference>
<feature type="chain" id="PRO_5038821992" evidence="2">
    <location>
        <begin position="22"/>
        <end position="368"/>
    </location>
</feature>
<gene>
    <name evidence="5" type="ORF">BJ975_002381</name>
    <name evidence="4" type="ORF">IDH50_16290</name>
</gene>
<dbReference type="PROSITE" id="PS51257">
    <property type="entry name" value="PROKAR_LIPOPROTEIN"/>
    <property type="match status" value="1"/>
</dbReference>
<dbReference type="Proteomes" id="UP000659061">
    <property type="component" value="Unassembled WGS sequence"/>
</dbReference>
<evidence type="ECO:0000313" key="4">
    <source>
        <dbReference type="EMBL" id="MBD1271806.1"/>
    </source>
</evidence>
<proteinExistence type="inferred from homology"/>
<dbReference type="AlphaFoldDB" id="A0A8I0KI77"/>
<reference evidence="5 6" key="1">
    <citation type="submission" date="2020-07" db="EMBL/GenBank/DDBJ databases">
        <title>Sequencing the genomes of 1000 actinobacteria strains.</title>
        <authorList>
            <person name="Klenk H.-P."/>
        </authorList>
    </citation>
    <scope>NUCLEOTIDE SEQUENCE [LARGE SCALE GENOMIC DNA]</scope>
    <source>
        <strain evidence="5 6">DSM 19087</strain>
    </source>
</reference>
<feature type="domain" description="Fe/B12 periplasmic-binding" evidence="3">
    <location>
        <begin position="99"/>
        <end position="365"/>
    </location>
</feature>
<protein>
    <submittedName>
        <fullName evidence="4">ABC transporter substrate-binding protein</fullName>
    </submittedName>
    <submittedName>
        <fullName evidence="5">Iron complex transport system substrate-binding protein</fullName>
    </submittedName>
</protein>
<dbReference type="EMBL" id="JACWMT010000004">
    <property type="protein sequence ID" value="MBD1271806.1"/>
    <property type="molecule type" value="Genomic_DNA"/>
</dbReference>
<comment type="similarity">
    <text evidence="1">Belongs to the bacterial solute-binding protein 8 family.</text>
</comment>
<dbReference type="InterPro" id="IPR050902">
    <property type="entry name" value="ABC_Transporter_SBP"/>
</dbReference>
<evidence type="ECO:0000313" key="7">
    <source>
        <dbReference type="Proteomes" id="UP000659061"/>
    </source>
</evidence>